<protein>
    <recommendedName>
        <fullName evidence="9">TRAP transporter small permease protein</fullName>
    </recommendedName>
</protein>
<evidence type="ECO:0000256" key="9">
    <source>
        <dbReference type="RuleBase" id="RU369079"/>
    </source>
</evidence>
<evidence type="ECO:0000256" key="6">
    <source>
        <dbReference type="ARBA" id="ARBA00022989"/>
    </source>
</evidence>
<comment type="subunit">
    <text evidence="9">The complex comprises the extracytoplasmic solute receptor protein and the two transmembrane proteins.</text>
</comment>
<dbReference type="Proteomes" id="UP000216885">
    <property type="component" value="Unassembled WGS sequence"/>
</dbReference>
<evidence type="ECO:0000313" key="12">
    <source>
        <dbReference type="Proteomes" id="UP000216885"/>
    </source>
</evidence>
<dbReference type="GO" id="GO:0022857">
    <property type="term" value="F:transmembrane transporter activity"/>
    <property type="evidence" value="ECO:0007669"/>
    <property type="project" value="UniProtKB-UniRule"/>
</dbReference>
<dbReference type="PANTHER" id="PTHR35011:SF11">
    <property type="entry name" value="TRAP TRANSPORTER SMALL PERMEASE PROTEIN"/>
    <property type="match status" value="1"/>
</dbReference>
<dbReference type="Pfam" id="PF04290">
    <property type="entry name" value="DctQ"/>
    <property type="match status" value="1"/>
</dbReference>
<keyword evidence="4 9" id="KW-0997">Cell inner membrane</keyword>
<evidence type="ECO:0000313" key="11">
    <source>
        <dbReference type="EMBL" id="OZI50560.1"/>
    </source>
</evidence>
<feature type="transmembrane region" description="Helical" evidence="9">
    <location>
        <begin position="93"/>
        <end position="116"/>
    </location>
</feature>
<dbReference type="GO" id="GO:0015740">
    <property type="term" value="P:C4-dicarboxylate transport"/>
    <property type="evidence" value="ECO:0007669"/>
    <property type="project" value="TreeGrafter"/>
</dbReference>
<keyword evidence="7 9" id="KW-0472">Membrane</keyword>
<dbReference type="RefSeq" id="WP_094823273.1">
    <property type="nucleotide sequence ID" value="NZ_NEVO01000016.1"/>
</dbReference>
<sequence length="172" mass="18873">MSEAVTAANEGPLLSLRRLDELIAVCCLLAIVFAIAWGVVTRYVLPQPASWTFEVAVMAFAWMVFFGAAAGVRRRMHADIDVLTACFSLPVRRVIAICNWVLLAAFFAAMTALFALQAVLAHGILTVALSMPRSVVYAPLAIASAMMLLQHVLLRPWRHGWMAQEQHAEVPL</sequence>
<dbReference type="InterPro" id="IPR055348">
    <property type="entry name" value="DctQ"/>
</dbReference>
<keyword evidence="6 9" id="KW-1133">Transmembrane helix</keyword>
<accession>A0A261TNG2</accession>
<feature type="domain" description="Tripartite ATP-independent periplasmic transporters DctQ component" evidence="10">
    <location>
        <begin position="31"/>
        <end position="152"/>
    </location>
</feature>
<organism evidence="11 12">
    <name type="scientific">Bordetella genomosp. 4</name>
    <dbReference type="NCBI Taxonomy" id="463044"/>
    <lineage>
        <taxon>Bacteria</taxon>
        <taxon>Pseudomonadati</taxon>
        <taxon>Pseudomonadota</taxon>
        <taxon>Betaproteobacteria</taxon>
        <taxon>Burkholderiales</taxon>
        <taxon>Alcaligenaceae</taxon>
        <taxon>Bordetella</taxon>
    </lineage>
</organism>
<feature type="transmembrane region" description="Helical" evidence="9">
    <location>
        <begin position="136"/>
        <end position="154"/>
    </location>
</feature>
<dbReference type="InterPro" id="IPR007387">
    <property type="entry name" value="TRAP_DctQ"/>
</dbReference>
<evidence type="ECO:0000256" key="4">
    <source>
        <dbReference type="ARBA" id="ARBA00022519"/>
    </source>
</evidence>
<evidence type="ECO:0000256" key="2">
    <source>
        <dbReference type="ARBA" id="ARBA00022448"/>
    </source>
</evidence>
<dbReference type="EMBL" id="NEVQ01000022">
    <property type="protein sequence ID" value="OZI50560.1"/>
    <property type="molecule type" value="Genomic_DNA"/>
</dbReference>
<comment type="similarity">
    <text evidence="8 9">Belongs to the TRAP transporter small permease family.</text>
</comment>
<comment type="function">
    <text evidence="9">Part of the tripartite ATP-independent periplasmic (TRAP) transport system.</text>
</comment>
<dbReference type="AlphaFoldDB" id="A0A261TNG2"/>
<keyword evidence="3" id="KW-1003">Cell membrane</keyword>
<evidence type="ECO:0000259" key="10">
    <source>
        <dbReference type="Pfam" id="PF04290"/>
    </source>
</evidence>
<feature type="transmembrane region" description="Helical" evidence="9">
    <location>
        <begin position="22"/>
        <end position="45"/>
    </location>
</feature>
<keyword evidence="12" id="KW-1185">Reference proteome</keyword>
<keyword evidence="5 9" id="KW-0812">Transmembrane</keyword>
<evidence type="ECO:0000256" key="1">
    <source>
        <dbReference type="ARBA" id="ARBA00004429"/>
    </source>
</evidence>
<proteinExistence type="inferred from homology"/>
<comment type="subcellular location">
    <subcellularLocation>
        <location evidence="1 9">Cell inner membrane</location>
        <topology evidence="1 9">Multi-pass membrane protein</topology>
    </subcellularLocation>
</comment>
<evidence type="ECO:0000256" key="8">
    <source>
        <dbReference type="ARBA" id="ARBA00038436"/>
    </source>
</evidence>
<dbReference type="PANTHER" id="PTHR35011">
    <property type="entry name" value="2,3-DIKETO-L-GULONATE TRAP TRANSPORTER SMALL PERMEASE PROTEIN YIAM"/>
    <property type="match status" value="1"/>
</dbReference>
<comment type="caution">
    <text evidence="11">The sequence shown here is derived from an EMBL/GenBank/DDBJ whole genome shotgun (WGS) entry which is preliminary data.</text>
</comment>
<dbReference type="GO" id="GO:0005886">
    <property type="term" value="C:plasma membrane"/>
    <property type="evidence" value="ECO:0007669"/>
    <property type="project" value="UniProtKB-SubCell"/>
</dbReference>
<reference evidence="11 12" key="1">
    <citation type="submission" date="2017-05" db="EMBL/GenBank/DDBJ databases">
        <title>Complete and WGS of Bordetella genogroups.</title>
        <authorList>
            <person name="Spilker T."/>
            <person name="LiPuma J."/>
        </authorList>
    </citation>
    <scope>NUCLEOTIDE SEQUENCE [LARGE SCALE GENOMIC DNA]</scope>
    <source>
        <strain evidence="11 12">AU9919</strain>
    </source>
</reference>
<dbReference type="OrthoDB" id="2085311at2"/>
<name>A0A261TNG2_9BORD</name>
<evidence type="ECO:0000256" key="3">
    <source>
        <dbReference type="ARBA" id="ARBA00022475"/>
    </source>
</evidence>
<evidence type="ECO:0000256" key="7">
    <source>
        <dbReference type="ARBA" id="ARBA00023136"/>
    </source>
</evidence>
<evidence type="ECO:0000256" key="5">
    <source>
        <dbReference type="ARBA" id="ARBA00022692"/>
    </source>
</evidence>
<feature type="transmembrane region" description="Helical" evidence="9">
    <location>
        <begin position="51"/>
        <end position="72"/>
    </location>
</feature>
<gene>
    <name evidence="11" type="ORF">CAL20_22195</name>
</gene>
<keyword evidence="2 9" id="KW-0813">Transport</keyword>